<accession>A0A077K7J6</accession>
<name>A0A077K7J6_CLOBO</name>
<geneLocation type="plasmid" evidence="1">
    <name>pCB111</name>
</geneLocation>
<keyword evidence="1" id="KW-0614">Plasmid</keyword>
<reference evidence="1" key="1">
    <citation type="submission" date="2013-09" db="EMBL/GenBank/DDBJ databases">
        <title>Analysis of type B2 neurotoxin-encoding plasmid in Clostridium botulinum.</title>
        <authorList>
            <person name="Hosomi K."/>
            <person name="Sakaguchi Y."/>
            <person name="Gotoh K."/>
            <person name="Nakamura K."/>
            <person name="Kohda T."/>
            <person name="Mukamoto M."/>
            <person name="Iida T."/>
            <person name="Kozaki S."/>
        </authorList>
    </citation>
    <scope>NUCLEOTIDE SEQUENCE</scope>
    <source>
        <strain evidence="1">111</strain>
        <plasmid evidence="1">pCB111</plasmid>
    </source>
</reference>
<dbReference type="AlphaFoldDB" id="A0A077K7J6"/>
<dbReference type="RefSeq" id="WP_032072319.1">
    <property type="nucleotide sequence ID" value="NC_025146.1"/>
</dbReference>
<organism evidence="1">
    <name type="scientific">Clostridium botulinum</name>
    <dbReference type="NCBI Taxonomy" id="1491"/>
    <lineage>
        <taxon>Bacteria</taxon>
        <taxon>Bacillati</taxon>
        <taxon>Bacillota</taxon>
        <taxon>Clostridia</taxon>
        <taxon>Eubacteriales</taxon>
        <taxon>Clostridiaceae</taxon>
        <taxon>Clostridium</taxon>
    </lineage>
</organism>
<proteinExistence type="predicted"/>
<protein>
    <submittedName>
        <fullName evidence="1">Uncharacterized protein</fullName>
    </submittedName>
</protein>
<dbReference type="EMBL" id="AB855771">
    <property type="protein sequence ID" value="BAP25565.1"/>
    <property type="molecule type" value="Genomic_DNA"/>
</dbReference>
<sequence length="121" mass="14597">MKNLFKEAHKLTKEIKKEFSEVDYKAQFAICLSYLQKKDIITWNDVATACEDATGDLGMTDYYVNNWQKGQHNRTYIELRWYRKGKCKQIILCGYWDNNKNIYVPENKYKKQYDVIKKEYV</sequence>
<evidence type="ECO:0000313" key="1">
    <source>
        <dbReference type="EMBL" id="BAP25565.1"/>
    </source>
</evidence>